<dbReference type="OrthoDB" id="10485772at2759"/>
<gene>
    <name evidence="1" type="ORF">FCALED_LOCUS11811</name>
</gene>
<accession>A0A9N9ECK1</accession>
<organism evidence="1 2">
    <name type="scientific">Funneliformis caledonium</name>
    <dbReference type="NCBI Taxonomy" id="1117310"/>
    <lineage>
        <taxon>Eukaryota</taxon>
        <taxon>Fungi</taxon>
        <taxon>Fungi incertae sedis</taxon>
        <taxon>Mucoromycota</taxon>
        <taxon>Glomeromycotina</taxon>
        <taxon>Glomeromycetes</taxon>
        <taxon>Glomerales</taxon>
        <taxon>Glomeraceae</taxon>
        <taxon>Funneliformis</taxon>
    </lineage>
</organism>
<dbReference type="AlphaFoldDB" id="A0A9N9ECK1"/>
<evidence type="ECO:0000313" key="2">
    <source>
        <dbReference type="Proteomes" id="UP000789570"/>
    </source>
</evidence>
<keyword evidence="2" id="KW-1185">Reference proteome</keyword>
<comment type="caution">
    <text evidence="1">The sequence shown here is derived from an EMBL/GenBank/DDBJ whole genome shotgun (WGS) entry which is preliminary data.</text>
</comment>
<protein>
    <submittedName>
        <fullName evidence="1">14323_t:CDS:1</fullName>
    </submittedName>
</protein>
<name>A0A9N9ECK1_9GLOM</name>
<proteinExistence type="predicted"/>
<feature type="non-terminal residue" evidence="1">
    <location>
        <position position="124"/>
    </location>
</feature>
<evidence type="ECO:0000313" key="1">
    <source>
        <dbReference type="EMBL" id="CAG8666638.1"/>
    </source>
</evidence>
<reference evidence="1" key="1">
    <citation type="submission" date="2021-06" db="EMBL/GenBank/DDBJ databases">
        <authorList>
            <person name="Kallberg Y."/>
            <person name="Tangrot J."/>
            <person name="Rosling A."/>
        </authorList>
    </citation>
    <scope>NUCLEOTIDE SEQUENCE</scope>
    <source>
        <strain evidence="1">UK204</strain>
    </source>
</reference>
<dbReference type="EMBL" id="CAJVPQ010005252">
    <property type="protein sequence ID" value="CAG8666638.1"/>
    <property type="molecule type" value="Genomic_DNA"/>
</dbReference>
<sequence>NTDVLKIIDNEDDQNQDFEQIELQIGSENIGTAAFEVSRLLLDKSDDSEEIIDENKITNSLTKFPDLQYILNQKPIPQRQFEKFNLFFIPEGFLCSKYEGNTGIDSTIPVGNILSLEPCQCCSC</sequence>
<dbReference type="Proteomes" id="UP000789570">
    <property type="component" value="Unassembled WGS sequence"/>
</dbReference>